<name>A0A7G1KSS7_9NOCA</name>
<keyword evidence="2" id="KW-1185">Reference proteome</keyword>
<sequence>MGPDLLAQLNAMRFEHPWLDDAFAEESRRQAVNETAKEHHYVPRFYLDRWAIDTLIQPTLVDTRTRQRPCSPRMAAREKQFYTLPSTTDTMDLPLKWVETHLGRIETACAHRFTELLETGAGRVTHGKLKRDLAVFLGLQRVRTPSQRDYTLLIITSPRSIKKEFLRRAAPTSSAADIELMCRNQYADTKHEAIRVMLSDVRTVLARSMFKRRWTIYETATPLITCDDPVIALAGPPCGRDAFLGFRDSAAVIYPLDPHHLLVLLRPDLQHRGPFTLTENETHAINLEIAAAATKTTFEQHTDHIAAELDVPTQPPVTPLTDHDLHGMDCQTALATMLHRGTLRSRWASDPGHAPGWPIPRWYS</sequence>
<dbReference type="EMBL" id="AP023396">
    <property type="protein sequence ID" value="BCK56244.1"/>
    <property type="molecule type" value="Genomic_DNA"/>
</dbReference>
<dbReference type="KEGG" id="nwl:NWFMUON74_40160"/>
<dbReference type="Proteomes" id="UP000516173">
    <property type="component" value="Chromosome"/>
</dbReference>
<reference evidence="1 2" key="1">
    <citation type="submission" date="2020-08" db="EMBL/GenBank/DDBJ databases">
        <title>Genome Sequencing of Nocardia wallacei strain FMUON74 and assembly.</title>
        <authorList>
            <person name="Toyokawa M."/>
            <person name="Uesaka K."/>
        </authorList>
    </citation>
    <scope>NUCLEOTIDE SEQUENCE [LARGE SCALE GENOMIC DNA]</scope>
    <source>
        <strain evidence="1 2">FMUON74</strain>
    </source>
</reference>
<proteinExistence type="predicted"/>
<evidence type="ECO:0000313" key="2">
    <source>
        <dbReference type="Proteomes" id="UP000516173"/>
    </source>
</evidence>
<protein>
    <recommendedName>
        <fullName evidence="3">DUF4238 domain-containing protein</fullName>
    </recommendedName>
</protein>
<gene>
    <name evidence="1" type="ORF">NWFMUON74_40160</name>
</gene>
<evidence type="ECO:0000313" key="1">
    <source>
        <dbReference type="EMBL" id="BCK56244.1"/>
    </source>
</evidence>
<accession>A0A7G1KSS7</accession>
<evidence type="ECO:0008006" key="3">
    <source>
        <dbReference type="Google" id="ProtNLM"/>
    </source>
</evidence>
<dbReference type="AlphaFoldDB" id="A0A7G1KSS7"/>
<dbReference type="Pfam" id="PF14022">
    <property type="entry name" value="DUF4238"/>
    <property type="match status" value="1"/>
</dbReference>
<dbReference type="InterPro" id="IPR025332">
    <property type="entry name" value="DUF4238"/>
</dbReference>
<organism evidence="1 2">
    <name type="scientific">Nocardia wallacei</name>
    <dbReference type="NCBI Taxonomy" id="480035"/>
    <lineage>
        <taxon>Bacteria</taxon>
        <taxon>Bacillati</taxon>
        <taxon>Actinomycetota</taxon>
        <taxon>Actinomycetes</taxon>
        <taxon>Mycobacteriales</taxon>
        <taxon>Nocardiaceae</taxon>
        <taxon>Nocardia</taxon>
    </lineage>
</organism>